<accession>A0A0V0ZSA7</accession>
<protein>
    <submittedName>
        <fullName evidence="1">Uncharacterized protein</fullName>
    </submittedName>
</protein>
<proteinExistence type="predicted"/>
<name>A0A0V0ZSA7_TRIBR</name>
<comment type="caution">
    <text evidence="1">The sequence shown here is derived from an EMBL/GenBank/DDBJ whole genome shotgun (WGS) entry which is preliminary data.</text>
</comment>
<dbReference type="EMBL" id="JYDI01003625">
    <property type="protein sequence ID" value="KRY15017.1"/>
    <property type="molecule type" value="Genomic_DNA"/>
</dbReference>
<organism evidence="1 2">
    <name type="scientific">Trichinella britovi</name>
    <name type="common">Parasitic roundworm</name>
    <dbReference type="NCBI Taxonomy" id="45882"/>
    <lineage>
        <taxon>Eukaryota</taxon>
        <taxon>Metazoa</taxon>
        <taxon>Ecdysozoa</taxon>
        <taxon>Nematoda</taxon>
        <taxon>Enoplea</taxon>
        <taxon>Dorylaimia</taxon>
        <taxon>Trichinellida</taxon>
        <taxon>Trichinellidae</taxon>
        <taxon>Trichinella</taxon>
    </lineage>
</organism>
<keyword evidence="2" id="KW-1185">Reference proteome</keyword>
<evidence type="ECO:0000313" key="1">
    <source>
        <dbReference type="EMBL" id="KRY15017.1"/>
    </source>
</evidence>
<evidence type="ECO:0000313" key="2">
    <source>
        <dbReference type="Proteomes" id="UP000054653"/>
    </source>
</evidence>
<gene>
    <name evidence="1" type="ORF">T03_6812</name>
</gene>
<dbReference type="Proteomes" id="UP000054653">
    <property type="component" value="Unassembled WGS sequence"/>
</dbReference>
<reference evidence="1 2" key="1">
    <citation type="submission" date="2015-01" db="EMBL/GenBank/DDBJ databases">
        <title>Evolution of Trichinella species and genotypes.</title>
        <authorList>
            <person name="Korhonen P.K."/>
            <person name="Edoardo P."/>
            <person name="Giuseppe L.R."/>
            <person name="Gasser R.B."/>
        </authorList>
    </citation>
    <scope>NUCLEOTIDE SEQUENCE [LARGE SCALE GENOMIC DNA]</scope>
    <source>
        <strain evidence="1">ISS120</strain>
    </source>
</reference>
<sequence>MTSSFLIHLQFVAKENRPVKMTPESPDFGFACFAILV</sequence>
<dbReference type="AlphaFoldDB" id="A0A0V0ZSA7"/>